<evidence type="ECO:0000313" key="3">
    <source>
        <dbReference type="EMBL" id="MFC3167489.1"/>
    </source>
</evidence>
<evidence type="ECO:0000256" key="1">
    <source>
        <dbReference type="ARBA" id="ARBA00022842"/>
    </source>
</evidence>
<dbReference type="PANTHER" id="PTHR43777">
    <property type="entry name" value="MOLYBDENUM COFACTOR CYTIDYLYLTRANSFERASE"/>
    <property type="match status" value="1"/>
</dbReference>
<dbReference type="GO" id="GO:0016740">
    <property type="term" value="F:transferase activity"/>
    <property type="evidence" value="ECO:0007669"/>
    <property type="project" value="UniProtKB-KW"/>
</dbReference>
<dbReference type="PANTHER" id="PTHR43777:SF1">
    <property type="entry name" value="MOLYBDENUM COFACTOR CYTIDYLYLTRANSFERASE"/>
    <property type="match status" value="1"/>
</dbReference>
<evidence type="ECO:0000259" key="2">
    <source>
        <dbReference type="Pfam" id="PF12804"/>
    </source>
</evidence>
<dbReference type="EMBL" id="JBHRTE010000026">
    <property type="protein sequence ID" value="MFC3167489.1"/>
    <property type="molecule type" value="Genomic_DNA"/>
</dbReference>
<reference evidence="4" key="1">
    <citation type="journal article" date="2019" name="Int. J. Syst. Evol. Microbiol.">
        <title>The Global Catalogue of Microorganisms (GCM) 10K type strain sequencing project: providing services to taxonomists for standard genome sequencing and annotation.</title>
        <authorList>
            <consortium name="The Broad Institute Genomics Platform"/>
            <consortium name="The Broad Institute Genome Sequencing Center for Infectious Disease"/>
            <person name="Wu L."/>
            <person name="Ma J."/>
        </authorList>
    </citation>
    <scope>NUCLEOTIDE SEQUENCE [LARGE SCALE GENOMIC DNA]</scope>
    <source>
        <strain evidence="4">KCTC 52239</strain>
    </source>
</reference>
<dbReference type="InterPro" id="IPR029044">
    <property type="entry name" value="Nucleotide-diphossugar_trans"/>
</dbReference>
<name>A0ABV7IA38_9RHOB</name>
<feature type="domain" description="MobA-like NTP transferase" evidence="2">
    <location>
        <begin position="1"/>
        <end position="143"/>
    </location>
</feature>
<dbReference type="SUPFAM" id="SSF53448">
    <property type="entry name" value="Nucleotide-diphospho-sugar transferases"/>
    <property type="match status" value="1"/>
</dbReference>
<comment type="caution">
    <text evidence="3">The sequence shown here is derived from an EMBL/GenBank/DDBJ whole genome shotgun (WGS) entry which is preliminary data.</text>
</comment>
<dbReference type="Proteomes" id="UP001595557">
    <property type="component" value="Unassembled WGS sequence"/>
</dbReference>
<dbReference type="Gene3D" id="3.90.550.10">
    <property type="entry name" value="Spore Coat Polysaccharide Biosynthesis Protein SpsA, Chain A"/>
    <property type="match status" value="1"/>
</dbReference>
<dbReference type="Pfam" id="PF12804">
    <property type="entry name" value="NTP_transf_3"/>
    <property type="match status" value="1"/>
</dbReference>
<dbReference type="RefSeq" id="WP_207467685.1">
    <property type="nucleotide sequence ID" value="NZ_JAFNAW010000016.1"/>
</dbReference>
<accession>A0ABV7IA38</accession>
<keyword evidence="3" id="KW-0808">Transferase</keyword>
<protein>
    <submittedName>
        <fullName evidence="3">NTP transferase domain-containing protein</fullName>
    </submittedName>
</protein>
<sequence length="171" mass="18456">MAAGRSSRFGPQCKLQTVYRGKPLVRHAADAIIQTGLPSIAVIADPDVEGLLPEFRIVRCCGTQSQSLQAGLSQVRDNAAMIVLGDMPNIDADIIRKIAAAPGPAALWDGTRICPPASIPRALFTRIFSLTGDVGARDLLRSLPDLNRVQVPSHLLKDIDHRRDLDEDLSS</sequence>
<proteinExistence type="predicted"/>
<keyword evidence="4" id="KW-1185">Reference proteome</keyword>
<gene>
    <name evidence="3" type="ORF">ACFOD7_05450</name>
</gene>
<dbReference type="InterPro" id="IPR025877">
    <property type="entry name" value="MobA-like_NTP_Trfase"/>
</dbReference>
<evidence type="ECO:0000313" key="4">
    <source>
        <dbReference type="Proteomes" id="UP001595557"/>
    </source>
</evidence>
<keyword evidence="1" id="KW-0460">Magnesium</keyword>
<organism evidence="3 4">
    <name type="scientific">Paracoccus fontiphilus</name>
    <dbReference type="NCBI Taxonomy" id="1815556"/>
    <lineage>
        <taxon>Bacteria</taxon>
        <taxon>Pseudomonadati</taxon>
        <taxon>Pseudomonadota</taxon>
        <taxon>Alphaproteobacteria</taxon>
        <taxon>Rhodobacterales</taxon>
        <taxon>Paracoccaceae</taxon>
        <taxon>Paracoccus</taxon>
    </lineage>
</organism>